<dbReference type="AlphaFoldDB" id="A0A2M9AA48"/>
<dbReference type="Proteomes" id="UP000231134">
    <property type="component" value="Unassembled WGS sequence"/>
</dbReference>
<keyword evidence="1" id="KW-1133">Transmembrane helix</keyword>
<keyword evidence="1" id="KW-0472">Membrane</keyword>
<evidence type="ECO:0000313" key="2">
    <source>
        <dbReference type="EMBL" id="PJJ42595.1"/>
    </source>
</evidence>
<dbReference type="EMBL" id="PGEX01000001">
    <property type="protein sequence ID" value="PJJ42595.1"/>
    <property type="molecule type" value="Genomic_DNA"/>
</dbReference>
<gene>
    <name evidence="2" type="ORF">BGX16_2632</name>
</gene>
<proteinExistence type="predicted"/>
<keyword evidence="3" id="KW-1185">Reference proteome</keyword>
<keyword evidence="1" id="KW-0812">Transmembrane</keyword>
<dbReference type="RefSeq" id="WP_157798057.1">
    <property type="nucleotide sequence ID" value="NZ_JAQXKX010000033.1"/>
</dbReference>
<feature type="transmembrane region" description="Helical" evidence="1">
    <location>
        <begin position="27"/>
        <end position="50"/>
    </location>
</feature>
<sequence length="55" mass="6226">MEKIRMAKQKVQDFREKIQDLSKPKKLLLIILVLAVPAGIAIATALLVIWKGKKK</sequence>
<name>A0A2M9AA48_9BACT</name>
<reference evidence="2 3" key="1">
    <citation type="submission" date="2017-11" db="EMBL/GenBank/DDBJ databases">
        <title>Animal gut microbial communities from fecal samples from Wisconsin, USA.</title>
        <authorList>
            <person name="Neumann A."/>
        </authorList>
    </citation>
    <scope>NUCLEOTIDE SEQUENCE [LARGE SCALE GENOMIC DNA]</scope>
    <source>
        <strain evidence="2 3">UWS3</strain>
    </source>
</reference>
<organism evidence="2 3">
    <name type="scientific">Hallerella succinigenes</name>
    <dbReference type="NCBI Taxonomy" id="1896222"/>
    <lineage>
        <taxon>Bacteria</taxon>
        <taxon>Pseudomonadati</taxon>
        <taxon>Fibrobacterota</taxon>
        <taxon>Fibrobacteria</taxon>
        <taxon>Fibrobacterales</taxon>
        <taxon>Fibrobacteraceae</taxon>
        <taxon>Hallerella</taxon>
    </lineage>
</organism>
<evidence type="ECO:0000256" key="1">
    <source>
        <dbReference type="SAM" id="Phobius"/>
    </source>
</evidence>
<comment type="caution">
    <text evidence="2">The sequence shown here is derived from an EMBL/GenBank/DDBJ whole genome shotgun (WGS) entry which is preliminary data.</text>
</comment>
<protein>
    <submittedName>
        <fullName evidence="2">Uncharacterized protein</fullName>
    </submittedName>
</protein>
<evidence type="ECO:0000313" key="3">
    <source>
        <dbReference type="Proteomes" id="UP000231134"/>
    </source>
</evidence>
<accession>A0A2M9AA48</accession>